<keyword evidence="4 9" id="KW-0132">Cell division</keyword>
<sequence length="223" mass="24595">MRIAALLGAILLIAVASLQNSDIDSWFAINEIEIKGDLLNVTEAELQGDFSSLLDRSLLDLSLQDSLGIILASEWVESAEVRKVWPNKLQVLVREYSPLAYWREGQLVSTTAVVFSPKMAVDLPLPHLHGPEGASDIVLEQFGLISQVLASTSLRVSSLILEARGAWTVTFSNGIPVKLGREQVLDRLQRFIAVYNTDLSGRIEQVFSVDARYPHGVAVAWKE</sequence>
<dbReference type="InterPro" id="IPR026579">
    <property type="entry name" value="FtsQ"/>
</dbReference>
<evidence type="ECO:0000256" key="1">
    <source>
        <dbReference type="ARBA" id="ARBA00004370"/>
    </source>
</evidence>
<dbReference type="InterPro" id="IPR005548">
    <property type="entry name" value="Cell_div_FtsQ/DivIB_C"/>
</dbReference>
<comment type="similarity">
    <text evidence="9">Belongs to the FtsQ/DivIB family. FtsQ subfamily.</text>
</comment>
<gene>
    <name evidence="9" type="primary">ftsQ</name>
    <name evidence="11" type="ORF">OFY17_09340</name>
</gene>
<evidence type="ECO:0000256" key="9">
    <source>
        <dbReference type="HAMAP-Rule" id="MF_00911"/>
    </source>
</evidence>
<feature type="domain" description="POTRA" evidence="10">
    <location>
        <begin position="27"/>
        <end position="96"/>
    </location>
</feature>
<dbReference type="GO" id="GO:0051301">
    <property type="term" value="P:cell division"/>
    <property type="evidence" value="ECO:0007669"/>
    <property type="project" value="UniProtKB-KW"/>
</dbReference>
<comment type="subcellular location">
    <subcellularLocation>
        <location evidence="9">Cell inner membrane</location>
        <topology evidence="9">Single-pass type II membrane protein</topology>
    </subcellularLocation>
    <subcellularLocation>
        <location evidence="1">Membrane</location>
    </subcellularLocation>
    <text evidence="9">Localizes to the division septum.</text>
</comment>
<comment type="subunit">
    <text evidence="9">Part of a complex composed of FtsB, FtsL and FtsQ.</text>
</comment>
<keyword evidence="8 9" id="KW-0131">Cell cycle</keyword>
<evidence type="ECO:0000256" key="6">
    <source>
        <dbReference type="ARBA" id="ARBA00022989"/>
    </source>
</evidence>
<keyword evidence="3 9" id="KW-0997">Cell inner membrane</keyword>
<evidence type="ECO:0000256" key="7">
    <source>
        <dbReference type="ARBA" id="ARBA00023136"/>
    </source>
</evidence>
<dbReference type="PROSITE" id="PS51779">
    <property type="entry name" value="POTRA"/>
    <property type="match status" value="1"/>
</dbReference>
<evidence type="ECO:0000259" key="10">
    <source>
        <dbReference type="PROSITE" id="PS51779"/>
    </source>
</evidence>
<dbReference type="Proteomes" id="UP001209713">
    <property type="component" value="Unassembled WGS sequence"/>
</dbReference>
<comment type="caution">
    <text evidence="11">The sequence shown here is derived from an EMBL/GenBank/DDBJ whole genome shotgun (WGS) entry which is preliminary data.</text>
</comment>
<dbReference type="Pfam" id="PF08478">
    <property type="entry name" value="POTRA_1"/>
    <property type="match status" value="1"/>
</dbReference>
<evidence type="ECO:0000256" key="8">
    <source>
        <dbReference type="ARBA" id="ARBA00023306"/>
    </source>
</evidence>
<proteinExistence type="inferred from homology"/>
<keyword evidence="7 9" id="KW-0472">Membrane</keyword>
<protein>
    <recommendedName>
        <fullName evidence="9">Cell division protein FtsQ</fullName>
    </recommendedName>
</protein>
<keyword evidence="12" id="KW-1185">Reference proteome</keyword>
<organism evidence="11 12">
    <name type="scientific">Marinomonas sargassi</name>
    <dbReference type="NCBI Taxonomy" id="2984494"/>
    <lineage>
        <taxon>Bacteria</taxon>
        <taxon>Pseudomonadati</taxon>
        <taxon>Pseudomonadota</taxon>
        <taxon>Gammaproteobacteria</taxon>
        <taxon>Oceanospirillales</taxon>
        <taxon>Oceanospirillaceae</taxon>
        <taxon>Marinomonas</taxon>
    </lineage>
</organism>
<dbReference type="HAMAP" id="MF_00911">
    <property type="entry name" value="FtsQ_subfam"/>
    <property type="match status" value="1"/>
</dbReference>
<evidence type="ECO:0000256" key="4">
    <source>
        <dbReference type="ARBA" id="ARBA00022618"/>
    </source>
</evidence>
<evidence type="ECO:0000256" key="2">
    <source>
        <dbReference type="ARBA" id="ARBA00022475"/>
    </source>
</evidence>
<dbReference type="InterPro" id="IPR045335">
    <property type="entry name" value="FtsQ_C_sf"/>
</dbReference>
<dbReference type="Gene3D" id="3.10.20.310">
    <property type="entry name" value="membrane protein fhac"/>
    <property type="match status" value="1"/>
</dbReference>
<evidence type="ECO:0000313" key="11">
    <source>
        <dbReference type="EMBL" id="MCV2403080.1"/>
    </source>
</evidence>
<dbReference type="InterPro" id="IPR034746">
    <property type="entry name" value="POTRA"/>
</dbReference>
<dbReference type="Pfam" id="PF03799">
    <property type="entry name" value="FtsQ_DivIB_C"/>
    <property type="match status" value="1"/>
</dbReference>
<keyword evidence="5 9" id="KW-0812">Transmembrane</keyword>
<reference evidence="11 12" key="1">
    <citation type="submission" date="2022-10" db="EMBL/GenBank/DDBJ databases">
        <title>Marinomonas transparenta sp. nov. and Marinomonas sargassi sp. nov., isolated from marine alga (Sargassum natans (L.) Gaillon).</title>
        <authorList>
            <person name="Wang Y."/>
        </authorList>
    </citation>
    <scope>NUCLEOTIDE SEQUENCE [LARGE SCALE GENOMIC DNA]</scope>
    <source>
        <strain evidence="11 12">C2222</strain>
    </source>
</reference>
<keyword evidence="2 9" id="KW-1003">Cell membrane</keyword>
<accession>A0ABT2YT58</accession>
<evidence type="ECO:0000256" key="5">
    <source>
        <dbReference type="ARBA" id="ARBA00022692"/>
    </source>
</evidence>
<name>A0ABT2YT58_9GAMM</name>
<dbReference type="RefSeq" id="WP_263530463.1">
    <property type="nucleotide sequence ID" value="NZ_JAOVZB010000004.1"/>
</dbReference>
<keyword evidence="6 9" id="KW-1133">Transmembrane helix</keyword>
<evidence type="ECO:0000313" key="12">
    <source>
        <dbReference type="Proteomes" id="UP001209713"/>
    </source>
</evidence>
<dbReference type="InterPro" id="IPR013685">
    <property type="entry name" value="POTRA_FtsQ_type"/>
</dbReference>
<dbReference type="PANTHER" id="PTHR35851:SF1">
    <property type="entry name" value="CELL DIVISION PROTEIN FTSQ"/>
    <property type="match status" value="1"/>
</dbReference>
<evidence type="ECO:0000256" key="3">
    <source>
        <dbReference type="ARBA" id="ARBA00022519"/>
    </source>
</evidence>
<dbReference type="Gene3D" id="3.40.50.11690">
    <property type="entry name" value="Cell division protein FtsQ/DivIB"/>
    <property type="match status" value="1"/>
</dbReference>
<dbReference type="EMBL" id="JAOVZB010000004">
    <property type="protein sequence ID" value="MCV2403080.1"/>
    <property type="molecule type" value="Genomic_DNA"/>
</dbReference>
<dbReference type="PANTHER" id="PTHR35851">
    <property type="entry name" value="CELL DIVISION PROTEIN FTSQ"/>
    <property type="match status" value="1"/>
</dbReference>
<comment type="function">
    <text evidence="9">Essential cell division protein. May link together the upstream cell division proteins, which are predominantly cytoplasmic, with the downstream cell division proteins, which are predominantly periplasmic. May control correct divisome assembly.</text>
</comment>